<sequence>MKMKTHEITAMLLESLWNSYISRVSYAKKYVDMVLEKGGKVVNDHIALRTFNTHTGEQPEGIRAIKHILNYLGYVPVGKYEFKKKKLTAIHFEHPSEAFPKIFVSQLEVEQLPLWAQQIINRTVVDTPYLISDRSLELLAVLKEEGEIPKVAAEALVLDLAQYFRRPWNAPVKEDVLKINDVSQYAAWTLLHGNSVNHFTAFINQQEVKEWPDLEATCKALEAAGIPMKDSIEGEKGSKLRQSATQAVKEDVDVMGEDGPEKITWTYAYYELAERNYVEEEGVRKLFSGFLGEQAAHLFDMTRTRDN</sequence>
<name>A0A399SRV9_9BACT</name>
<keyword evidence="9" id="KW-1185">Reference proteome</keyword>
<dbReference type="PANTHER" id="PTHR31136:SF5">
    <property type="entry name" value="2-OXOADIPATE DIOXYGENASE_DECARBOXYLASE, CHLOROPLASTIC"/>
    <property type="match status" value="1"/>
</dbReference>
<evidence type="ECO:0000256" key="6">
    <source>
        <dbReference type="ARBA" id="ARBA00035023"/>
    </source>
</evidence>
<dbReference type="Gene3D" id="3.10.180.50">
    <property type="match status" value="1"/>
</dbReference>
<keyword evidence="2" id="KW-0223">Dioxygenase</keyword>
<dbReference type="EC" id="1.13.11.93" evidence="6"/>
<comment type="cofactor">
    <cofactor evidence="1">
        <name>Fe(2+)</name>
        <dbReference type="ChEBI" id="CHEBI:29033"/>
    </cofactor>
</comment>
<evidence type="ECO:0000256" key="2">
    <source>
        <dbReference type="ARBA" id="ARBA00022964"/>
    </source>
</evidence>
<evidence type="ECO:0000313" key="8">
    <source>
        <dbReference type="EMBL" id="RIJ46048.1"/>
    </source>
</evidence>
<evidence type="ECO:0000256" key="3">
    <source>
        <dbReference type="ARBA" id="ARBA00023002"/>
    </source>
</evidence>
<reference evidence="8 9" key="1">
    <citation type="submission" date="2018-08" db="EMBL/GenBank/DDBJ databases">
        <title>Pallidiluteibacterium maritimus gen. nov., sp. nov., isolated from coastal sediment.</title>
        <authorList>
            <person name="Zhou L.Y."/>
        </authorList>
    </citation>
    <scope>NUCLEOTIDE SEQUENCE [LARGE SCALE GENOMIC DNA]</scope>
    <source>
        <strain evidence="8 9">XSD2</strain>
    </source>
</reference>
<dbReference type="PANTHER" id="PTHR31136">
    <property type="entry name" value="DUF1338 DOMAIN-CONTAINING PROTEIN"/>
    <property type="match status" value="1"/>
</dbReference>
<keyword evidence="3" id="KW-0560">Oxidoreductase</keyword>
<evidence type="ECO:0000256" key="1">
    <source>
        <dbReference type="ARBA" id="ARBA00001954"/>
    </source>
</evidence>
<proteinExistence type="inferred from homology"/>
<evidence type="ECO:0000256" key="4">
    <source>
        <dbReference type="ARBA" id="ARBA00023004"/>
    </source>
</evidence>
<keyword evidence="4" id="KW-0408">Iron</keyword>
<accession>A0A399SRV9</accession>
<dbReference type="GO" id="GO:0051213">
    <property type="term" value="F:dioxygenase activity"/>
    <property type="evidence" value="ECO:0007669"/>
    <property type="project" value="UniProtKB-KW"/>
</dbReference>
<evidence type="ECO:0000313" key="9">
    <source>
        <dbReference type="Proteomes" id="UP000265926"/>
    </source>
</evidence>
<evidence type="ECO:0000256" key="7">
    <source>
        <dbReference type="ARBA" id="ARBA00035045"/>
    </source>
</evidence>
<gene>
    <name evidence="8" type="ORF">D1614_20180</name>
</gene>
<evidence type="ECO:0000256" key="5">
    <source>
        <dbReference type="ARBA" id="ARBA00035013"/>
    </source>
</evidence>
<organism evidence="8 9">
    <name type="scientific">Maribellus luteus</name>
    <dbReference type="NCBI Taxonomy" id="2305463"/>
    <lineage>
        <taxon>Bacteria</taxon>
        <taxon>Pseudomonadati</taxon>
        <taxon>Bacteroidota</taxon>
        <taxon>Bacteroidia</taxon>
        <taxon>Marinilabiliales</taxon>
        <taxon>Prolixibacteraceae</taxon>
        <taxon>Maribellus</taxon>
    </lineage>
</organism>
<dbReference type="InterPro" id="IPR009770">
    <property type="entry name" value="HGLS"/>
</dbReference>
<protein>
    <recommendedName>
        <fullName evidence="6">2-oxoadipate dioxygenase/decarboxylase</fullName>
        <ecNumber evidence="6">1.13.11.93</ecNumber>
    </recommendedName>
    <alternativeName>
        <fullName evidence="7">2-hydroxyglutarate synthase</fullName>
    </alternativeName>
</protein>
<dbReference type="SMART" id="SM01150">
    <property type="entry name" value="DUF1338"/>
    <property type="match status" value="1"/>
</dbReference>
<dbReference type="Proteomes" id="UP000265926">
    <property type="component" value="Unassembled WGS sequence"/>
</dbReference>
<dbReference type="RefSeq" id="WP_119439799.1">
    <property type="nucleotide sequence ID" value="NZ_QWGR01000017.1"/>
</dbReference>
<dbReference type="AlphaFoldDB" id="A0A399SRV9"/>
<dbReference type="CDD" id="cd16350">
    <property type="entry name" value="VOC_like"/>
    <property type="match status" value="1"/>
</dbReference>
<comment type="caution">
    <text evidence="8">The sequence shown here is derived from an EMBL/GenBank/DDBJ whole genome shotgun (WGS) entry which is preliminary data.</text>
</comment>
<dbReference type="EMBL" id="QWGR01000017">
    <property type="protein sequence ID" value="RIJ46048.1"/>
    <property type="molecule type" value="Genomic_DNA"/>
</dbReference>
<comment type="similarity">
    <text evidence="5">Belongs to the 2-oxoadipate dioxygenase/decarboxylase family.</text>
</comment>
<dbReference type="OrthoDB" id="506370at2"/>
<dbReference type="Pfam" id="PF07063">
    <property type="entry name" value="HGLS"/>
    <property type="match status" value="1"/>
</dbReference>